<evidence type="ECO:0000259" key="2">
    <source>
        <dbReference type="Pfam" id="PF10637"/>
    </source>
</evidence>
<reference evidence="4 5" key="1">
    <citation type="submission" date="2024-11" db="EMBL/GenBank/DDBJ databases">
        <title>Adaptive evolution of stress response genes in parasites aligns with host niche diversity.</title>
        <authorList>
            <person name="Hahn C."/>
            <person name="Resl P."/>
        </authorList>
    </citation>
    <scope>NUCLEOTIDE SEQUENCE [LARGE SCALE GENOMIC DNA]</scope>
    <source>
        <strain evidence="4">EGGRZ-B1_66</strain>
        <tissue evidence="4">Body</tissue>
    </source>
</reference>
<dbReference type="GO" id="GO:0031418">
    <property type="term" value="F:L-ascorbic acid binding"/>
    <property type="evidence" value="ECO:0007669"/>
    <property type="project" value="UniProtKB-KW"/>
</dbReference>
<comment type="caution">
    <text evidence="4">The sequence shown here is derived from an EMBL/GenBank/DDBJ whole genome shotgun (WGS) entry which is preliminary data.</text>
</comment>
<proteinExistence type="predicted"/>
<dbReference type="Proteomes" id="UP001626550">
    <property type="component" value="Unassembled WGS sequence"/>
</dbReference>
<dbReference type="PANTHER" id="PTHR12117:SF0">
    <property type="entry name" value="PROLYL 3-HYDROXYLASE OGFOD1"/>
    <property type="match status" value="1"/>
</dbReference>
<evidence type="ECO:0000256" key="1">
    <source>
        <dbReference type="ARBA" id="ARBA00022896"/>
    </source>
</evidence>
<dbReference type="Gene3D" id="2.60.120.620">
    <property type="entry name" value="q2cbj1_9rhob like domain"/>
    <property type="match status" value="2"/>
</dbReference>
<organism evidence="4 5">
    <name type="scientific">Cichlidogyrus casuarinus</name>
    <dbReference type="NCBI Taxonomy" id="1844966"/>
    <lineage>
        <taxon>Eukaryota</taxon>
        <taxon>Metazoa</taxon>
        <taxon>Spiralia</taxon>
        <taxon>Lophotrochozoa</taxon>
        <taxon>Platyhelminthes</taxon>
        <taxon>Monogenea</taxon>
        <taxon>Monopisthocotylea</taxon>
        <taxon>Dactylogyridea</taxon>
        <taxon>Ancyrocephalidae</taxon>
        <taxon>Cichlidogyrus</taxon>
    </lineage>
</organism>
<feature type="domain" description="Prolyl 3,4-dihydroxylase TPA1/OFD1 N-terminal" evidence="3">
    <location>
        <begin position="3"/>
        <end position="110"/>
    </location>
</feature>
<dbReference type="Pfam" id="PF13661">
    <property type="entry name" value="2OG-FeII_Oxy_4"/>
    <property type="match status" value="1"/>
</dbReference>
<keyword evidence="1" id="KW-0847">Vitamin C</keyword>
<sequence length="267" mass="30818">MFNYLLCHDDQLDSRKVAFIYYLVDESWSEKDGGSLSLLDNCPSDQFGFTADVDKKSSENISNFHPWCPAQKLIPKFNSLAFFEVCTKSFHSVNEILSDKPRLSINGWFHADPLPESPRDLSSCLKVSRMTAVEIEQSLVYEWINPVYLDMEQQKKIQKRFIKSSEIQLTNFIAENKWLDLHKSLTALQTWTRVGPMDLRNYSLAPYPPSQDLGSDFLFPDQLRQLLRLFASEAMQVILSDLTRLKLLSISEVNLVPFFSKNLKYIG</sequence>
<keyword evidence="5" id="KW-1185">Reference proteome</keyword>
<protein>
    <submittedName>
        <fullName evidence="4">Prolyl 3-hydroxylase ogfod1</fullName>
    </submittedName>
</protein>
<name>A0ABD2Q497_9PLAT</name>
<dbReference type="AlphaFoldDB" id="A0ABD2Q497"/>
<dbReference type="PANTHER" id="PTHR12117">
    <property type="entry name" value="HISTONE ACETYLTRANSFERASE COMPLEX"/>
    <property type="match status" value="1"/>
</dbReference>
<dbReference type="Pfam" id="PF10637">
    <property type="entry name" value="Ofd1_CTDD"/>
    <property type="match status" value="1"/>
</dbReference>
<feature type="domain" description="Oxoglutarate/iron-dependent oxygenase C-terminal degradation" evidence="2">
    <location>
        <begin position="140"/>
        <end position="248"/>
    </location>
</feature>
<dbReference type="EMBL" id="JBJKFK010001119">
    <property type="protein sequence ID" value="KAL3314032.1"/>
    <property type="molecule type" value="Genomic_DNA"/>
</dbReference>
<dbReference type="InterPro" id="IPR051842">
    <property type="entry name" value="uS12_prolyl_hydroxylase"/>
</dbReference>
<evidence type="ECO:0000313" key="5">
    <source>
        <dbReference type="Proteomes" id="UP001626550"/>
    </source>
</evidence>
<evidence type="ECO:0000313" key="4">
    <source>
        <dbReference type="EMBL" id="KAL3314032.1"/>
    </source>
</evidence>
<dbReference type="InterPro" id="IPR039558">
    <property type="entry name" value="TPA1/OFD1_N"/>
</dbReference>
<gene>
    <name evidence="4" type="primary">OGFOD1_2</name>
    <name evidence="4" type="ORF">Ciccas_007361</name>
</gene>
<dbReference type="InterPro" id="IPR019601">
    <property type="entry name" value="Oxoglutarate/Fe-dep_Oase_C"/>
</dbReference>
<evidence type="ECO:0000259" key="3">
    <source>
        <dbReference type="Pfam" id="PF13661"/>
    </source>
</evidence>
<accession>A0ABD2Q497</accession>